<reference evidence="2" key="1">
    <citation type="journal article" date="2008" name="Nat. Genet.">
        <title>The Pristionchus pacificus genome provides a unique perspective on nematode lifestyle and parasitism.</title>
        <authorList>
            <person name="Dieterich C."/>
            <person name="Clifton S.W."/>
            <person name="Schuster L.N."/>
            <person name="Chinwalla A."/>
            <person name="Delehaunty K."/>
            <person name="Dinkelacker I."/>
            <person name="Fulton L."/>
            <person name="Fulton R."/>
            <person name="Godfrey J."/>
            <person name="Minx P."/>
            <person name="Mitreva M."/>
            <person name="Roeseler W."/>
            <person name="Tian H."/>
            <person name="Witte H."/>
            <person name="Yang S.P."/>
            <person name="Wilson R.K."/>
            <person name="Sommer R.J."/>
        </authorList>
    </citation>
    <scope>NUCLEOTIDE SEQUENCE [LARGE SCALE GENOMIC DNA]</scope>
    <source>
        <strain evidence="2">PS312</strain>
    </source>
</reference>
<sequence>MGEGIESTAALTPEERRERRKARILASSEQRLANILSGPDGSEKRMAPAMDGGDFRSSTIAAPIADGDGRVKAPLLEVDDVPKFPSLVDMGVKYEPPRLFTYVRTARCKVVSLIALVFFILSTMDMISSVFLPWSILFVSYSIIEKKACVSPYPNHGYFVNGLMWAGFSEDVVVNLGFLIEAVSSYMADTSTLLFIFLAASATRETILFLTA</sequence>
<accession>A0A8R1U7D4</accession>
<organism evidence="1 2">
    <name type="scientific">Pristionchus pacificus</name>
    <name type="common">Parasitic nematode worm</name>
    <dbReference type="NCBI Taxonomy" id="54126"/>
    <lineage>
        <taxon>Eukaryota</taxon>
        <taxon>Metazoa</taxon>
        <taxon>Ecdysozoa</taxon>
        <taxon>Nematoda</taxon>
        <taxon>Chromadorea</taxon>
        <taxon>Rhabditida</taxon>
        <taxon>Rhabditina</taxon>
        <taxon>Diplogasteromorpha</taxon>
        <taxon>Diplogasteroidea</taxon>
        <taxon>Neodiplogasteridae</taxon>
        <taxon>Pristionchus</taxon>
    </lineage>
</organism>
<accession>A0A2A6CB03</accession>
<keyword evidence="2" id="KW-1185">Reference proteome</keyword>
<evidence type="ECO:0000313" key="2">
    <source>
        <dbReference type="Proteomes" id="UP000005239"/>
    </source>
</evidence>
<evidence type="ECO:0000313" key="1">
    <source>
        <dbReference type="EnsemblMetazoa" id="PPA08852.1"/>
    </source>
</evidence>
<reference evidence="1" key="2">
    <citation type="submission" date="2022-06" db="UniProtKB">
        <authorList>
            <consortium name="EnsemblMetazoa"/>
        </authorList>
    </citation>
    <scope>IDENTIFICATION</scope>
    <source>
        <strain evidence="1">PS312</strain>
    </source>
</reference>
<gene>
    <name evidence="1" type="primary">WBGene00098406</name>
</gene>
<proteinExistence type="predicted"/>
<dbReference type="AlphaFoldDB" id="A0A2A6CB03"/>
<dbReference type="EnsemblMetazoa" id="PPA08852.1">
    <property type="protein sequence ID" value="PPA08852.1"/>
    <property type="gene ID" value="WBGene00098406"/>
</dbReference>
<dbReference type="Proteomes" id="UP000005239">
    <property type="component" value="Unassembled WGS sequence"/>
</dbReference>
<protein>
    <submittedName>
        <fullName evidence="1">Uncharacterized protein</fullName>
    </submittedName>
</protein>
<name>A0A2A6CB03_PRIPA</name>
<dbReference type="OrthoDB" id="5785439at2759"/>